<gene>
    <name evidence="16" type="ORF">DDZ18_06255</name>
</gene>
<feature type="compositionally biased region" description="Basic and acidic residues" evidence="12">
    <location>
        <begin position="387"/>
        <end position="430"/>
    </location>
</feature>
<dbReference type="PROSITE" id="PS00039">
    <property type="entry name" value="DEAD_ATP_HELICASE"/>
    <property type="match status" value="1"/>
</dbReference>
<feature type="short sequence motif" description="Q motif" evidence="10">
    <location>
        <begin position="1"/>
        <end position="29"/>
    </location>
</feature>
<keyword evidence="17" id="KW-1185">Reference proteome</keyword>
<dbReference type="GO" id="GO:0003724">
    <property type="term" value="F:RNA helicase activity"/>
    <property type="evidence" value="ECO:0007669"/>
    <property type="project" value="UniProtKB-EC"/>
</dbReference>
<dbReference type="PROSITE" id="PS51194">
    <property type="entry name" value="HELICASE_CTER"/>
    <property type="match status" value="1"/>
</dbReference>
<dbReference type="InterPro" id="IPR014001">
    <property type="entry name" value="Helicase_ATP-bd"/>
</dbReference>
<dbReference type="RefSeq" id="WP_109252518.1">
    <property type="nucleotide sequence ID" value="NZ_QEXV01000003.1"/>
</dbReference>
<feature type="compositionally biased region" description="Basic residues" evidence="12">
    <location>
        <begin position="441"/>
        <end position="454"/>
    </location>
</feature>
<reference evidence="17" key="1">
    <citation type="submission" date="2018-05" db="EMBL/GenBank/DDBJ databases">
        <authorList>
            <person name="Liu B.-T."/>
        </authorList>
    </citation>
    <scope>NUCLEOTIDE SEQUENCE [LARGE SCALE GENOMIC DNA]</scope>
    <source>
        <strain evidence="17">WD6-1</strain>
    </source>
</reference>
<dbReference type="Pfam" id="PF00270">
    <property type="entry name" value="DEAD"/>
    <property type="match status" value="1"/>
</dbReference>
<feature type="domain" description="DEAD-box RNA helicase Q" evidence="15">
    <location>
        <begin position="1"/>
        <end position="29"/>
    </location>
</feature>
<evidence type="ECO:0000256" key="8">
    <source>
        <dbReference type="ARBA" id="ARBA00047984"/>
    </source>
</evidence>
<evidence type="ECO:0000256" key="4">
    <source>
        <dbReference type="ARBA" id="ARBA00022801"/>
    </source>
</evidence>
<keyword evidence="3 11" id="KW-0547">Nucleotide-binding</keyword>
<feature type="region of interest" description="Disordered" evidence="12">
    <location>
        <begin position="371"/>
        <end position="474"/>
    </location>
</feature>
<evidence type="ECO:0000256" key="6">
    <source>
        <dbReference type="ARBA" id="ARBA00022840"/>
    </source>
</evidence>
<organism evidence="16 17">
    <name type="scientific">Marinicauda salina</name>
    <dbReference type="NCBI Taxonomy" id="2135793"/>
    <lineage>
        <taxon>Bacteria</taxon>
        <taxon>Pseudomonadati</taxon>
        <taxon>Pseudomonadota</taxon>
        <taxon>Alphaproteobacteria</taxon>
        <taxon>Maricaulales</taxon>
        <taxon>Maricaulaceae</taxon>
        <taxon>Marinicauda</taxon>
    </lineage>
</organism>
<dbReference type="InterPro" id="IPR000629">
    <property type="entry name" value="RNA-helicase_DEAD-box_CS"/>
</dbReference>
<dbReference type="SMART" id="SM00487">
    <property type="entry name" value="DEXDc"/>
    <property type="match status" value="1"/>
</dbReference>
<keyword evidence="5 11" id="KW-0347">Helicase</keyword>
<dbReference type="CDD" id="cd00268">
    <property type="entry name" value="DEADc"/>
    <property type="match status" value="1"/>
</dbReference>
<dbReference type="GO" id="GO:0005829">
    <property type="term" value="C:cytosol"/>
    <property type="evidence" value="ECO:0007669"/>
    <property type="project" value="TreeGrafter"/>
</dbReference>
<comment type="catalytic activity">
    <reaction evidence="8">
        <text>ATP + H2O = ADP + phosphate + H(+)</text>
        <dbReference type="Rhea" id="RHEA:13065"/>
        <dbReference type="ChEBI" id="CHEBI:15377"/>
        <dbReference type="ChEBI" id="CHEBI:15378"/>
        <dbReference type="ChEBI" id="CHEBI:30616"/>
        <dbReference type="ChEBI" id="CHEBI:43474"/>
        <dbReference type="ChEBI" id="CHEBI:456216"/>
        <dbReference type="EC" id="3.6.4.13"/>
    </reaction>
</comment>
<dbReference type="PANTHER" id="PTHR47959">
    <property type="entry name" value="ATP-DEPENDENT RNA HELICASE RHLE-RELATED"/>
    <property type="match status" value="1"/>
</dbReference>
<dbReference type="SMART" id="SM00490">
    <property type="entry name" value="HELICc"/>
    <property type="match status" value="1"/>
</dbReference>
<feature type="compositionally biased region" description="Low complexity" evidence="12">
    <location>
        <begin position="375"/>
        <end position="385"/>
    </location>
</feature>
<dbReference type="SUPFAM" id="SSF52540">
    <property type="entry name" value="P-loop containing nucleoside triphosphate hydrolases"/>
    <property type="match status" value="1"/>
</dbReference>
<comment type="similarity">
    <text evidence="7 11">Belongs to the DEAD box helicase family.</text>
</comment>
<sequence length="485" mass="52308">MTFEELGLSPNLLAAVKDAGYEKPTPIQEGAIPVALAGRDVLGIAQTGTGKTASFTLPLIERLSRGRAKARMPRSLIICPTRELAAQVAENFETYSKNHKLTMALLIGGVSYGPQEKILDSGADVLIATPGRLLDHFERGKLLLTGVQILVIDEADRMLDMGFIPDIERIFKLVPPRRQTLFFSATMPNEIVRLVNTFLHDPERIEVSRKEKTAETIKQYLVRVDDKTPKAKRAALRAAINREGVKNGIVFCNRKRDVDVVARSLARHGFSAAPIHGDLPQSQRTQTLADFKSGETRLLVASDVAARGLDIPAVSHVFNFDIPRNPDDYIHRIGRTGRAGMEGESVTIVTPEDSKSLANIIKLIGEEPETLKLDGSGSKQKSGGKPRASEPKSEKPAKAAEADKEEAAEARTDPAPEPTAEKAEKADKPAAKSGGGSGRSGGRRRGGGGRRKTGGKSPAREEAAEAVAPGFGDHVPEFLLRSAYG</sequence>
<dbReference type="PROSITE" id="PS51192">
    <property type="entry name" value="HELICASE_ATP_BIND_1"/>
    <property type="match status" value="1"/>
</dbReference>
<evidence type="ECO:0000259" key="13">
    <source>
        <dbReference type="PROSITE" id="PS51192"/>
    </source>
</evidence>
<evidence type="ECO:0000256" key="1">
    <source>
        <dbReference type="ARBA" id="ARBA00012552"/>
    </source>
</evidence>
<protein>
    <recommendedName>
        <fullName evidence="9">DEAD-box ATP-dependent RNA helicase RhpA</fullName>
        <ecNumber evidence="1">3.6.4.13</ecNumber>
    </recommendedName>
</protein>
<dbReference type="GO" id="GO:0042255">
    <property type="term" value="P:ribosome assembly"/>
    <property type="evidence" value="ECO:0007669"/>
    <property type="project" value="UniProtKB-ARBA"/>
</dbReference>
<dbReference type="Pfam" id="PF00271">
    <property type="entry name" value="Helicase_C"/>
    <property type="match status" value="1"/>
</dbReference>
<dbReference type="GO" id="GO:0016787">
    <property type="term" value="F:hydrolase activity"/>
    <property type="evidence" value="ECO:0007669"/>
    <property type="project" value="UniProtKB-KW"/>
</dbReference>
<keyword evidence="4 11" id="KW-0378">Hydrolase</keyword>
<dbReference type="GO" id="GO:0003676">
    <property type="term" value="F:nucleic acid binding"/>
    <property type="evidence" value="ECO:0007669"/>
    <property type="project" value="InterPro"/>
</dbReference>
<evidence type="ECO:0000256" key="10">
    <source>
        <dbReference type="PROSITE-ProRule" id="PRU00552"/>
    </source>
</evidence>
<dbReference type="InterPro" id="IPR011545">
    <property type="entry name" value="DEAD/DEAH_box_helicase_dom"/>
</dbReference>
<evidence type="ECO:0000313" key="17">
    <source>
        <dbReference type="Proteomes" id="UP000245168"/>
    </source>
</evidence>
<dbReference type="PANTHER" id="PTHR47959:SF13">
    <property type="entry name" value="ATP-DEPENDENT RNA HELICASE RHLE"/>
    <property type="match status" value="1"/>
</dbReference>
<evidence type="ECO:0000256" key="11">
    <source>
        <dbReference type="RuleBase" id="RU000492"/>
    </source>
</evidence>
<dbReference type="InterPro" id="IPR014014">
    <property type="entry name" value="RNA_helicase_DEAD_Q_motif"/>
</dbReference>
<comment type="caution">
    <text evidence="16">The sequence shown here is derived from an EMBL/GenBank/DDBJ whole genome shotgun (WGS) entry which is preliminary data.</text>
</comment>
<dbReference type="InterPro" id="IPR027417">
    <property type="entry name" value="P-loop_NTPase"/>
</dbReference>
<evidence type="ECO:0000259" key="14">
    <source>
        <dbReference type="PROSITE" id="PS51194"/>
    </source>
</evidence>
<dbReference type="InterPro" id="IPR050079">
    <property type="entry name" value="DEAD_box_RNA_helicase"/>
</dbReference>
<dbReference type="OrthoDB" id="9805696at2"/>
<evidence type="ECO:0000256" key="5">
    <source>
        <dbReference type="ARBA" id="ARBA00022806"/>
    </source>
</evidence>
<evidence type="ECO:0000256" key="2">
    <source>
        <dbReference type="ARBA" id="ARBA00022490"/>
    </source>
</evidence>
<dbReference type="PROSITE" id="PS51195">
    <property type="entry name" value="Q_MOTIF"/>
    <property type="match status" value="1"/>
</dbReference>
<dbReference type="Gene3D" id="3.40.50.300">
    <property type="entry name" value="P-loop containing nucleotide triphosphate hydrolases"/>
    <property type="match status" value="2"/>
</dbReference>
<dbReference type="EMBL" id="QEXV01000003">
    <property type="protein sequence ID" value="PWE17287.1"/>
    <property type="molecule type" value="Genomic_DNA"/>
</dbReference>
<proteinExistence type="inferred from homology"/>
<keyword evidence="2" id="KW-0963">Cytoplasm</keyword>
<dbReference type="GO" id="GO:0009266">
    <property type="term" value="P:response to temperature stimulus"/>
    <property type="evidence" value="ECO:0007669"/>
    <property type="project" value="UniProtKB-ARBA"/>
</dbReference>
<accession>A0A2U2BTG0</accession>
<dbReference type="InterPro" id="IPR044742">
    <property type="entry name" value="DEAD/DEAH_RhlB"/>
</dbReference>
<evidence type="ECO:0000256" key="12">
    <source>
        <dbReference type="SAM" id="MobiDB-lite"/>
    </source>
</evidence>
<dbReference type="AlphaFoldDB" id="A0A2U2BTG0"/>
<evidence type="ECO:0000313" key="16">
    <source>
        <dbReference type="EMBL" id="PWE17287.1"/>
    </source>
</evidence>
<feature type="domain" description="Helicase ATP-binding" evidence="13">
    <location>
        <begin position="32"/>
        <end position="205"/>
    </location>
</feature>
<name>A0A2U2BTG0_9PROT</name>
<dbReference type="FunFam" id="3.40.50.300:FF:000108">
    <property type="entry name" value="ATP-dependent RNA helicase RhlE"/>
    <property type="match status" value="1"/>
</dbReference>
<evidence type="ECO:0000259" key="15">
    <source>
        <dbReference type="PROSITE" id="PS51195"/>
    </source>
</evidence>
<evidence type="ECO:0000256" key="9">
    <source>
        <dbReference type="ARBA" id="ARBA00074363"/>
    </source>
</evidence>
<dbReference type="EC" id="3.6.4.13" evidence="1"/>
<evidence type="ECO:0000256" key="7">
    <source>
        <dbReference type="ARBA" id="ARBA00038437"/>
    </source>
</evidence>
<dbReference type="GO" id="GO:0005524">
    <property type="term" value="F:ATP binding"/>
    <property type="evidence" value="ECO:0007669"/>
    <property type="project" value="UniProtKB-KW"/>
</dbReference>
<keyword evidence="6 11" id="KW-0067">ATP-binding</keyword>
<dbReference type="CDD" id="cd18787">
    <property type="entry name" value="SF2_C_DEAD"/>
    <property type="match status" value="1"/>
</dbReference>
<dbReference type="Proteomes" id="UP000245168">
    <property type="component" value="Unassembled WGS sequence"/>
</dbReference>
<feature type="domain" description="Helicase C-terminal" evidence="14">
    <location>
        <begin position="216"/>
        <end position="379"/>
    </location>
</feature>
<dbReference type="InterPro" id="IPR001650">
    <property type="entry name" value="Helicase_C-like"/>
</dbReference>
<evidence type="ECO:0000256" key="3">
    <source>
        <dbReference type="ARBA" id="ARBA00022741"/>
    </source>
</evidence>